<dbReference type="AlphaFoldDB" id="A0A0L9U2G5"/>
<sequence>MIPNNGRYTSVSDLAELTSIKVAQNISIELCIPGNGAPLTIIAAVADTYAMKPNSLRIVDKNKMGPDFG</sequence>
<evidence type="ECO:0000313" key="2">
    <source>
        <dbReference type="Proteomes" id="UP000053144"/>
    </source>
</evidence>
<protein>
    <submittedName>
        <fullName evidence="1">Uncharacterized protein</fullName>
    </submittedName>
</protein>
<name>A0A0L9U2G5_PHAAN</name>
<gene>
    <name evidence="1" type="ORF">LR48_Vigan03g034600</name>
</gene>
<dbReference type="Proteomes" id="UP000053144">
    <property type="component" value="Chromosome 3"/>
</dbReference>
<organism evidence="1 2">
    <name type="scientific">Phaseolus angularis</name>
    <name type="common">Azuki bean</name>
    <name type="synonym">Vigna angularis</name>
    <dbReference type="NCBI Taxonomy" id="3914"/>
    <lineage>
        <taxon>Eukaryota</taxon>
        <taxon>Viridiplantae</taxon>
        <taxon>Streptophyta</taxon>
        <taxon>Embryophyta</taxon>
        <taxon>Tracheophyta</taxon>
        <taxon>Spermatophyta</taxon>
        <taxon>Magnoliopsida</taxon>
        <taxon>eudicotyledons</taxon>
        <taxon>Gunneridae</taxon>
        <taxon>Pentapetalae</taxon>
        <taxon>rosids</taxon>
        <taxon>fabids</taxon>
        <taxon>Fabales</taxon>
        <taxon>Fabaceae</taxon>
        <taxon>Papilionoideae</taxon>
        <taxon>50 kb inversion clade</taxon>
        <taxon>NPAAA clade</taxon>
        <taxon>indigoferoid/millettioid clade</taxon>
        <taxon>Phaseoleae</taxon>
        <taxon>Vigna</taxon>
    </lineage>
</organism>
<dbReference type="EMBL" id="CM003373">
    <property type="protein sequence ID" value="KOM36965.1"/>
    <property type="molecule type" value="Genomic_DNA"/>
</dbReference>
<evidence type="ECO:0000313" key="1">
    <source>
        <dbReference type="EMBL" id="KOM36965.1"/>
    </source>
</evidence>
<accession>A0A0L9U2G5</accession>
<reference evidence="2" key="1">
    <citation type="journal article" date="2015" name="Proc. Natl. Acad. Sci. U.S.A.">
        <title>Genome sequencing of adzuki bean (Vigna angularis) provides insight into high starch and low fat accumulation and domestication.</title>
        <authorList>
            <person name="Yang K."/>
            <person name="Tian Z."/>
            <person name="Chen C."/>
            <person name="Luo L."/>
            <person name="Zhao B."/>
            <person name="Wang Z."/>
            <person name="Yu L."/>
            <person name="Li Y."/>
            <person name="Sun Y."/>
            <person name="Li W."/>
            <person name="Chen Y."/>
            <person name="Li Y."/>
            <person name="Zhang Y."/>
            <person name="Ai D."/>
            <person name="Zhao J."/>
            <person name="Shang C."/>
            <person name="Ma Y."/>
            <person name="Wu B."/>
            <person name="Wang M."/>
            <person name="Gao L."/>
            <person name="Sun D."/>
            <person name="Zhang P."/>
            <person name="Guo F."/>
            <person name="Wang W."/>
            <person name="Li Y."/>
            <person name="Wang J."/>
            <person name="Varshney R.K."/>
            <person name="Wang J."/>
            <person name="Ling H.Q."/>
            <person name="Wan P."/>
        </authorList>
    </citation>
    <scope>NUCLEOTIDE SEQUENCE</scope>
    <source>
        <strain evidence="2">cv. Jingnong 6</strain>
    </source>
</reference>
<proteinExistence type="predicted"/>
<dbReference type="Gramene" id="KOM36965">
    <property type="protein sequence ID" value="KOM36965"/>
    <property type="gene ID" value="LR48_Vigan03g034600"/>
</dbReference>